<dbReference type="InterPro" id="IPR000408">
    <property type="entry name" value="Reg_chr_condens"/>
</dbReference>
<feature type="repeat" description="RCC1" evidence="2">
    <location>
        <begin position="280"/>
        <end position="342"/>
    </location>
</feature>
<evidence type="ECO:0000313" key="3">
    <source>
        <dbReference type="EMBL" id="KAF9583263.1"/>
    </source>
</evidence>
<keyword evidence="4" id="KW-1185">Reference proteome</keyword>
<dbReference type="Pfam" id="PF00415">
    <property type="entry name" value="RCC1"/>
    <property type="match status" value="2"/>
</dbReference>
<organism evidence="3 4">
    <name type="scientific">Lunasporangiospora selenospora</name>
    <dbReference type="NCBI Taxonomy" id="979761"/>
    <lineage>
        <taxon>Eukaryota</taxon>
        <taxon>Fungi</taxon>
        <taxon>Fungi incertae sedis</taxon>
        <taxon>Mucoromycota</taxon>
        <taxon>Mortierellomycotina</taxon>
        <taxon>Mortierellomycetes</taxon>
        <taxon>Mortierellales</taxon>
        <taxon>Mortierellaceae</taxon>
        <taxon>Lunasporangiospora</taxon>
    </lineage>
</organism>
<dbReference type="Gene3D" id="2.130.10.30">
    <property type="entry name" value="Regulator of chromosome condensation 1/beta-lactamase-inhibitor protein II"/>
    <property type="match status" value="1"/>
</dbReference>
<proteinExistence type="predicted"/>
<feature type="repeat" description="RCC1" evidence="2">
    <location>
        <begin position="212"/>
        <end position="263"/>
    </location>
</feature>
<dbReference type="AlphaFoldDB" id="A0A9P6FWR3"/>
<dbReference type="InterPro" id="IPR009091">
    <property type="entry name" value="RCC1/BLIP-II"/>
</dbReference>
<sequence length="418" mass="44813">MTLYHSGFGTPSNRLLPAASSALSSARRVLYAGWACFIVEDKQGKALICGKHSQQEQDLVTSFNLTLAKSAGNDRAVQDDCPATRLKFFGWSALQGFLDPSGNVIGLGYGHEEPLFVGAKDVASCGAPMGQMVVVIDDKTRRLFSWTPFDPTFCPVSPALSSLHPQPSISAVKPSCSLGSTSAIAPSLLSQEPRFVQVWAGESHFLALAEDGTLYSWGSARFGQLGHGELHSEPVPKPIESLQGIRIVGAACGAAFSIALSGKLLSTSCQVTFSASLQSGDIYTFGLDDHGQLGIGDMSEQRRTTAQPQLVDFLDAATGEMIEVNVAQVSCGSAHLVVVDDKGEVWSCGWGKYGQLGLEAALVKDKTLVGMEDRMLRTQGTTVIMDDQHQMQKVFVTTNTKPWIGLVCGLWSTFLWTE</sequence>
<gene>
    <name evidence="3" type="ORF">BGW38_009884</name>
</gene>
<evidence type="ECO:0000313" key="4">
    <source>
        <dbReference type="Proteomes" id="UP000780801"/>
    </source>
</evidence>
<dbReference type="SUPFAM" id="SSF50985">
    <property type="entry name" value="RCC1/BLIP-II"/>
    <property type="match status" value="1"/>
</dbReference>
<comment type="caution">
    <text evidence="3">The sequence shown here is derived from an EMBL/GenBank/DDBJ whole genome shotgun (WGS) entry which is preliminary data.</text>
</comment>
<dbReference type="Proteomes" id="UP000780801">
    <property type="component" value="Unassembled WGS sequence"/>
</dbReference>
<dbReference type="OrthoDB" id="5370059at2759"/>
<dbReference type="PANTHER" id="PTHR22870">
    <property type="entry name" value="REGULATOR OF CHROMOSOME CONDENSATION"/>
    <property type="match status" value="1"/>
</dbReference>
<dbReference type="PROSITE" id="PS50012">
    <property type="entry name" value="RCC1_3"/>
    <property type="match status" value="2"/>
</dbReference>
<keyword evidence="1" id="KW-0677">Repeat</keyword>
<dbReference type="EMBL" id="JAABOA010000757">
    <property type="protein sequence ID" value="KAF9583263.1"/>
    <property type="molecule type" value="Genomic_DNA"/>
</dbReference>
<dbReference type="PANTHER" id="PTHR22870:SF445">
    <property type="match status" value="1"/>
</dbReference>
<evidence type="ECO:0000256" key="1">
    <source>
        <dbReference type="ARBA" id="ARBA00022737"/>
    </source>
</evidence>
<reference evidence="3" key="1">
    <citation type="journal article" date="2020" name="Fungal Divers.">
        <title>Resolving the Mortierellaceae phylogeny through synthesis of multi-gene phylogenetics and phylogenomics.</title>
        <authorList>
            <person name="Vandepol N."/>
            <person name="Liber J."/>
            <person name="Desiro A."/>
            <person name="Na H."/>
            <person name="Kennedy M."/>
            <person name="Barry K."/>
            <person name="Grigoriev I.V."/>
            <person name="Miller A.N."/>
            <person name="O'Donnell K."/>
            <person name="Stajich J.E."/>
            <person name="Bonito G."/>
        </authorList>
    </citation>
    <scope>NUCLEOTIDE SEQUENCE</scope>
    <source>
        <strain evidence="3">KOD1015</strain>
    </source>
</reference>
<dbReference type="InterPro" id="IPR051210">
    <property type="entry name" value="Ub_ligase/GEF_domain"/>
</dbReference>
<protein>
    <submittedName>
        <fullName evidence="3">Uncharacterized protein</fullName>
    </submittedName>
</protein>
<accession>A0A9P6FWR3</accession>
<evidence type="ECO:0000256" key="2">
    <source>
        <dbReference type="PROSITE-ProRule" id="PRU00235"/>
    </source>
</evidence>
<name>A0A9P6FWR3_9FUNG</name>